<evidence type="ECO:0000313" key="1">
    <source>
        <dbReference type="EMBL" id="MCW0346363.1"/>
    </source>
</evidence>
<sequence length="257" mass="27812">MNSEQLSIISNLVDRSLDQAEYHWSNGGYRLIAESRVGIESLNKSAMDSAPSQIPGHEIVKEGETIVDDFIAIVADMRNSTDHMLTASSSIKLDGIQRVFYETSALLPALEKTINIYKGGVTEYLGDGVLGFFKKDEDRPEQYIYDAHNAAKDCLNNSLEIVNAALSSRYDLPPLKIGIGLALSKALVSLSGIEGSRHAKAYGECVFRATKLSGGNNVILIDSNLRVAWPTSKGGRLSFVLSDIGKGGVQGYKINVG</sequence>
<evidence type="ECO:0008006" key="3">
    <source>
        <dbReference type="Google" id="ProtNLM"/>
    </source>
</evidence>
<dbReference type="AlphaFoldDB" id="A0AAJ1FVZ4"/>
<protein>
    <recommendedName>
        <fullName evidence="3">Class 3 adenylate cyclase</fullName>
    </recommendedName>
</protein>
<accession>A0AAJ1FVZ4</accession>
<evidence type="ECO:0000313" key="2">
    <source>
        <dbReference type="Proteomes" id="UP001208888"/>
    </source>
</evidence>
<dbReference type="Gene3D" id="3.30.70.1230">
    <property type="entry name" value="Nucleotide cyclase"/>
    <property type="match status" value="1"/>
</dbReference>
<proteinExistence type="predicted"/>
<name>A0AAJ1FVZ4_PANAN</name>
<dbReference type="SUPFAM" id="SSF55073">
    <property type="entry name" value="Nucleotide cyclase"/>
    <property type="match status" value="1"/>
</dbReference>
<dbReference type="Proteomes" id="UP001208888">
    <property type="component" value="Unassembled WGS sequence"/>
</dbReference>
<comment type="caution">
    <text evidence="1">The sequence shown here is derived from an EMBL/GenBank/DDBJ whole genome shotgun (WGS) entry which is preliminary data.</text>
</comment>
<dbReference type="RefSeq" id="WP_028722299.1">
    <property type="nucleotide sequence ID" value="NZ_CP066803.1"/>
</dbReference>
<dbReference type="InterPro" id="IPR029787">
    <property type="entry name" value="Nucleotide_cyclase"/>
</dbReference>
<dbReference type="EMBL" id="JANFVX010000030">
    <property type="protein sequence ID" value="MCW0346363.1"/>
    <property type="molecule type" value="Genomic_DNA"/>
</dbReference>
<reference evidence="1" key="1">
    <citation type="submission" date="2022-06" db="EMBL/GenBank/DDBJ databases">
        <title>Dynamics of rice microbiomes reveals core vertical transmitted seed endophytes.</title>
        <authorList>
            <person name="Liao K."/>
            <person name="Zhang X."/>
        </authorList>
    </citation>
    <scope>NUCLEOTIDE SEQUENCE</scope>
    <source>
        <strain evidence="1">JT1-17</strain>
    </source>
</reference>
<gene>
    <name evidence="1" type="ORF">NB703_004456</name>
</gene>
<organism evidence="1 2">
    <name type="scientific">Pantoea ananas</name>
    <name type="common">Erwinia uredovora</name>
    <dbReference type="NCBI Taxonomy" id="553"/>
    <lineage>
        <taxon>Bacteria</taxon>
        <taxon>Pseudomonadati</taxon>
        <taxon>Pseudomonadota</taxon>
        <taxon>Gammaproteobacteria</taxon>
        <taxon>Enterobacterales</taxon>
        <taxon>Erwiniaceae</taxon>
        <taxon>Pantoea</taxon>
    </lineage>
</organism>